<dbReference type="InterPro" id="IPR023995">
    <property type="entry name" value="HemZ"/>
</dbReference>
<dbReference type="OrthoDB" id="9808022at2"/>
<dbReference type="SUPFAM" id="SSF102114">
    <property type="entry name" value="Radical SAM enzymes"/>
    <property type="match status" value="1"/>
</dbReference>
<dbReference type="GO" id="GO:0006779">
    <property type="term" value="P:porphyrin-containing compound biosynthetic process"/>
    <property type="evidence" value="ECO:0007669"/>
    <property type="project" value="TreeGrafter"/>
</dbReference>
<dbReference type="SFLD" id="SFLDG01082">
    <property type="entry name" value="B12-binding_domain_containing"/>
    <property type="match status" value="1"/>
</dbReference>
<evidence type="ECO:0000313" key="2">
    <source>
        <dbReference type="EMBL" id="QCP35438.1"/>
    </source>
</evidence>
<protein>
    <submittedName>
        <fullName evidence="2">Putative radical SAM family enzyme</fullName>
    </submittedName>
</protein>
<evidence type="ECO:0000259" key="1">
    <source>
        <dbReference type="PROSITE" id="PS51918"/>
    </source>
</evidence>
<reference evidence="2 3" key="1">
    <citation type="submission" date="2019-05" db="EMBL/GenBank/DDBJ databases">
        <title>Complete genome sequencing of Anaerostipes rhamnosivorans.</title>
        <authorList>
            <person name="Bui T.P.N."/>
            <person name="de Vos W.M."/>
        </authorList>
    </citation>
    <scope>NUCLEOTIDE SEQUENCE [LARGE SCALE GENOMIC DNA]</scope>
    <source>
        <strain evidence="2 3">1y2</strain>
    </source>
</reference>
<dbReference type="SFLD" id="SFLDS00029">
    <property type="entry name" value="Radical_SAM"/>
    <property type="match status" value="1"/>
</dbReference>
<dbReference type="PROSITE" id="PS51918">
    <property type="entry name" value="RADICAL_SAM"/>
    <property type="match status" value="1"/>
</dbReference>
<dbReference type="PANTHER" id="PTHR13932">
    <property type="entry name" value="COPROPORPHYRINIGEN III OXIDASE"/>
    <property type="match status" value="1"/>
</dbReference>
<dbReference type="PANTHER" id="PTHR13932:SF1">
    <property type="entry name" value="OXYGEN-INDEPENDENT COPROPORPHYRINOGEN-III OXIDASE-LIKE PROTEIN HEMZ"/>
    <property type="match status" value="1"/>
</dbReference>
<dbReference type="GO" id="GO:0005737">
    <property type="term" value="C:cytoplasm"/>
    <property type="evidence" value="ECO:0007669"/>
    <property type="project" value="TreeGrafter"/>
</dbReference>
<name>A0A4P8ICQ2_9FIRM</name>
<dbReference type="InterPro" id="IPR058240">
    <property type="entry name" value="rSAM_sf"/>
</dbReference>
<evidence type="ECO:0000313" key="3">
    <source>
        <dbReference type="Proteomes" id="UP000298653"/>
    </source>
</evidence>
<dbReference type="InterPro" id="IPR006638">
    <property type="entry name" value="Elp3/MiaA/NifB-like_rSAM"/>
</dbReference>
<dbReference type="SMART" id="SM00729">
    <property type="entry name" value="Elp3"/>
    <property type="match status" value="1"/>
</dbReference>
<organism evidence="2 3">
    <name type="scientific">Anaerostipes rhamnosivorans</name>
    <dbReference type="NCBI Taxonomy" id="1229621"/>
    <lineage>
        <taxon>Bacteria</taxon>
        <taxon>Bacillati</taxon>
        <taxon>Bacillota</taxon>
        <taxon>Clostridia</taxon>
        <taxon>Lachnospirales</taxon>
        <taxon>Lachnospiraceae</taxon>
        <taxon>Anaerostipes</taxon>
    </lineage>
</organism>
<dbReference type="NCBIfam" id="TIGR03994">
    <property type="entry name" value="rSAM_HemZ"/>
    <property type="match status" value="1"/>
</dbReference>
<accession>A0A4P8ICQ2</accession>
<proteinExistence type="predicted"/>
<dbReference type="Pfam" id="PF04055">
    <property type="entry name" value="Radical_SAM"/>
    <property type="match status" value="1"/>
</dbReference>
<gene>
    <name evidence="2" type="ORF">AR1Y2_1984</name>
</gene>
<dbReference type="SFLD" id="SFLDG01065">
    <property type="entry name" value="anaerobic_coproporphyrinogen-I"/>
    <property type="match status" value="1"/>
</dbReference>
<dbReference type="Gene3D" id="3.80.30.20">
    <property type="entry name" value="tm_1862 like domain"/>
    <property type="match status" value="1"/>
</dbReference>
<dbReference type="KEGG" id="arf:AR1Y2_1984"/>
<dbReference type="InterPro" id="IPR023404">
    <property type="entry name" value="rSAM_horseshoe"/>
</dbReference>
<dbReference type="GO" id="GO:0051539">
    <property type="term" value="F:4 iron, 4 sulfur cluster binding"/>
    <property type="evidence" value="ECO:0007669"/>
    <property type="project" value="TreeGrafter"/>
</dbReference>
<feature type="domain" description="Radical SAM core" evidence="1">
    <location>
        <begin position="157"/>
        <end position="391"/>
    </location>
</feature>
<dbReference type="SFLD" id="SFLDF00310">
    <property type="entry name" value="oxygen-independent_coproporphy"/>
    <property type="match status" value="1"/>
</dbReference>
<dbReference type="RefSeq" id="WP_137328820.1">
    <property type="nucleotide sequence ID" value="NZ_CP040058.1"/>
</dbReference>
<sequence>MIGLIQNETLYEYDIRSLILAFCIGEKIELSSEEVDNSIYDFICRVFYAQEETLLELCAGETVLSEKVKGNCRDKKQFKNKLKAALYRLLSRHLNKKLPWGTLNGIRPTKLVFEDCALGKSREEMEAKLRKQYLVSQEKAELCVTVGLKETQLLKDIAYGKGYSLYVGIPFCPSTCLYCSFTSYPISAYKEYVDQYLDALLKEIRYVGDQYKDRQVVSLYVGGGTPTTLSPKQLGSLFGELRQCFDFNRIREITVEAGRPDSITPEKLVVLAENGVTRISINPQTMNNDTLKRIGRNHTAQDVADSFETARKLGFDNINMDTICGLPGEGIKELETTFGALKQLMPDSITVHALAIKRSAPLNQMREQYSFGADEQMIQYAQDACFSMEMEPYYMYRQKNIPGNFENIGFSLEEKECLYNILIMEELHDIVAVGAGASSKFLGPGKNVQRVENLKDVRQYTERIGEMILRKDKLLKSMC</sequence>
<dbReference type="GO" id="GO:0003824">
    <property type="term" value="F:catalytic activity"/>
    <property type="evidence" value="ECO:0007669"/>
    <property type="project" value="InterPro"/>
</dbReference>
<keyword evidence="3" id="KW-1185">Reference proteome</keyword>
<dbReference type="InterPro" id="IPR007197">
    <property type="entry name" value="rSAM"/>
</dbReference>
<dbReference type="AlphaFoldDB" id="A0A4P8ICQ2"/>
<dbReference type="CDD" id="cd01335">
    <property type="entry name" value="Radical_SAM"/>
    <property type="match status" value="1"/>
</dbReference>
<dbReference type="EMBL" id="CP040058">
    <property type="protein sequence ID" value="QCP35438.1"/>
    <property type="molecule type" value="Genomic_DNA"/>
</dbReference>
<dbReference type="InterPro" id="IPR034505">
    <property type="entry name" value="Coproporphyrinogen-III_oxidase"/>
</dbReference>
<dbReference type="Proteomes" id="UP000298653">
    <property type="component" value="Chromosome"/>
</dbReference>